<evidence type="ECO:0000313" key="3">
    <source>
        <dbReference type="Proteomes" id="UP000601099"/>
    </source>
</evidence>
<evidence type="ECO:0000313" key="2">
    <source>
        <dbReference type="EMBL" id="MBG8554030.1"/>
    </source>
</evidence>
<dbReference type="EMBL" id="JADWYK010000005">
    <property type="protein sequence ID" value="MBG8554030.1"/>
    <property type="molecule type" value="Genomic_DNA"/>
</dbReference>
<reference evidence="2 3" key="1">
    <citation type="submission" date="2020-11" db="EMBL/GenBank/DDBJ databases">
        <title>Hymenobacter sp.</title>
        <authorList>
            <person name="Kim M.K."/>
        </authorList>
    </citation>
    <scope>NUCLEOTIDE SEQUENCE [LARGE SCALE GENOMIC DNA]</scope>
    <source>
        <strain evidence="2 3">BT594</strain>
    </source>
</reference>
<dbReference type="Proteomes" id="UP000601099">
    <property type="component" value="Unassembled WGS sequence"/>
</dbReference>
<feature type="compositionally biased region" description="Basic and acidic residues" evidence="1">
    <location>
        <begin position="106"/>
        <end position="119"/>
    </location>
</feature>
<sequence length="183" mass="20540">MPEKLQTVLWILVALVVFVWRMIQKARATTAREQQERRYSRPDSTGKPRPVTSSPSAKSFEDLLQQMMAENTGQAKGPVTTPAGRALPQEAARPTRSLEAATEPARSQEKPAKMREPRSLEAPATVARRASAQPRAAVQHGQEDYWSRQQAQQAPPASFAEQLRNPTDVRRAFILGEILQRRF</sequence>
<proteinExistence type="predicted"/>
<protein>
    <submittedName>
        <fullName evidence="2">Uncharacterized protein</fullName>
    </submittedName>
</protein>
<keyword evidence="3" id="KW-1185">Reference proteome</keyword>
<name>A0ABS0L1P3_9BACT</name>
<feature type="region of interest" description="Disordered" evidence="1">
    <location>
        <begin position="29"/>
        <end position="61"/>
    </location>
</feature>
<feature type="region of interest" description="Disordered" evidence="1">
    <location>
        <begin position="74"/>
        <end position="163"/>
    </location>
</feature>
<comment type="caution">
    <text evidence="2">The sequence shown here is derived from an EMBL/GenBank/DDBJ whole genome shotgun (WGS) entry which is preliminary data.</text>
</comment>
<gene>
    <name evidence="2" type="ORF">I5L79_10765</name>
</gene>
<accession>A0ABS0L1P3</accession>
<organism evidence="2 3">
    <name type="scientific">Hymenobacter guriensis</name>
    <dbReference type="NCBI Taxonomy" id="2793065"/>
    <lineage>
        <taxon>Bacteria</taxon>
        <taxon>Pseudomonadati</taxon>
        <taxon>Bacteroidota</taxon>
        <taxon>Cytophagia</taxon>
        <taxon>Cytophagales</taxon>
        <taxon>Hymenobacteraceae</taxon>
        <taxon>Hymenobacter</taxon>
    </lineage>
</organism>
<dbReference type="RefSeq" id="WP_196955050.1">
    <property type="nucleotide sequence ID" value="NZ_JADWYK010000005.1"/>
</dbReference>
<feature type="compositionally biased region" description="Basic and acidic residues" evidence="1">
    <location>
        <begin position="33"/>
        <end position="46"/>
    </location>
</feature>
<evidence type="ECO:0000256" key="1">
    <source>
        <dbReference type="SAM" id="MobiDB-lite"/>
    </source>
</evidence>